<evidence type="ECO:0000256" key="1">
    <source>
        <dbReference type="ARBA" id="ARBA00010641"/>
    </source>
</evidence>
<dbReference type="Gene3D" id="1.10.10.10">
    <property type="entry name" value="Winged helix-like DNA-binding domain superfamily/Winged helix DNA-binding domain"/>
    <property type="match status" value="1"/>
</dbReference>
<feature type="domain" description="RNA polymerase sigma-70 region 2" evidence="5">
    <location>
        <begin position="32"/>
        <end position="98"/>
    </location>
</feature>
<keyword evidence="3" id="KW-0731">Sigma factor</keyword>
<dbReference type="SUPFAM" id="SSF88659">
    <property type="entry name" value="Sigma3 and sigma4 domains of RNA polymerase sigma factors"/>
    <property type="match status" value="1"/>
</dbReference>
<dbReference type="PANTHER" id="PTHR43133">
    <property type="entry name" value="RNA POLYMERASE ECF-TYPE SIGMA FACTO"/>
    <property type="match status" value="1"/>
</dbReference>
<dbReference type="InterPro" id="IPR007627">
    <property type="entry name" value="RNA_pol_sigma70_r2"/>
</dbReference>
<evidence type="ECO:0000259" key="6">
    <source>
        <dbReference type="Pfam" id="PF08281"/>
    </source>
</evidence>
<dbReference type="NCBIfam" id="TIGR02937">
    <property type="entry name" value="sigma70-ECF"/>
    <property type="match status" value="1"/>
</dbReference>
<dbReference type="Gene3D" id="1.10.1740.10">
    <property type="match status" value="1"/>
</dbReference>
<evidence type="ECO:0000259" key="5">
    <source>
        <dbReference type="Pfam" id="PF04542"/>
    </source>
</evidence>
<dbReference type="InterPro" id="IPR014284">
    <property type="entry name" value="RNA_pol_sigma-70_dom"/>
</dbReference>
<accession>A0ABY3YMV2</accession>
<proteinExistence type="inferred from homology"/>
<dbReference type="Proteomes" id="UP000829476">
    <property type="component" value="Chromosome"/>
</dbReference>
<keyword evidence="4" id="KW-0804">Transcription</keyword>
<comment type="similarity">
    <text evidence="1">Belongs to the sigma-70 factor family. ECF subfamily.</text>
</comment>
<dbReference type="InterPro" id="IPR013324">
    <property type="entry name" value="RNA_pol_sigma_r3/r4-like"/>
</dbReference>
<dbReference type="Pfam" id="PF08281">
    <property type="entry name" value="Sigma70_r4_2"/>
    <property type="match status" value="1"/>
</dbReference>
<protein>
    <submittedName>
        <fullName evidence="7">RNA polymerase sigma factor</fullName>
    </submittedName>
</protein>
<evidence type="ECO:0000256" key="2">
    <source>
        <dbReference type="ARBA" id="ARBA00023015"/>
    </source>
</evidence>
<dbReference type="SUPFAM" id="SSF88946">
    <property type="entry name" value="Sigma2 domain of RNA polymerase sigma factors"/>
    <property type="match status" value="1"/>
</dbReference>
<keyword evidence="8" id="KW-1185">Reference proteome</keyword>
<gene>
    <name evidence="7" type="ORF">MQE36_01885</name>
</gene>
<dbReference type="Pfam" id="PF04542">
    <property type="entry name" value="Sigma70_r2"/>
    <property type="match status" value="1"/>
</dbReference>
<dbReference type="InterPro" id="IPR013325">
    <property type="entry name" value="RNA_pol_sigma_r2"/>
</dbReference>
<organism evidence="7 8">
    <name type="scientific">Zhouia spongiae</name>
    <dbReference type="NCBI Taxonomy" id="2202721"/>
    <lineage>
        <taxon>Bacteria</taxon>
        <taxon>Pseudomonadati</taxon>
        <taxon>Bacteroidota</taxon>
        <taxon>Flavobacteriia</taxon>
        <taxon>Flavobacteriales</taxon>
        <taxon>Flavobacteriaceae</taxon>
        <taxon>Zhouia</taxon>
    </lineage>
</organism>
<evidence type="ECO:0000313" key="7">
    <source>
        <dbReference type="EMBL" id="UNY99109.1"/>
    </source>
</evidence>
<dbReference type="InterPro" id="IPR036388">
    <property type="entry name" value="WH-like_DNA-bd_sf"/>
</dbReference>
<feature type="domain" description="RNA polymerase sigma factor 70 region 4 type 2" evidence="6">
    <location>
        <begin position="126"/>
        <end position="178"/>
    </location>
</feature>
<dbReference type="InterPro" id="IPR013249">
    <property type="entry name" value="RNA_pol_sigma70_r4_t2"/>
</dbReference>
<evidence type="ECO:0000313" key="8">
    <source>
        <dbReference type="Proteomes" id="UP000829476"/>
    </source>
</evidence>
<dbReference type="InterPro" id="IPR039425">
    <property type="entry name" value="RNA_pol_sigma-70-like"/>
</dbReference>
<dbReference type="RefSeq" id="WP_242937509.1">
    <property type="nucleotide sequence ID" value="NZ_CP094326.1"/>
</dbReference>
<dbReference type="PANTHER" id="PTHR43133:SF46">
    <property type="entry name" value="RNA POLYMERASE SIGMA-70 FACTOR ECF SUBFAMILY"/>
    <property type="match status" value="1"/>
</dbReference>
<dbReference type="CDD" id="cd06171">
    <property type="entry name" value="Sigma70_r4"/>
    <property type="match status" value="1"/>
</dbReference>
<keyword evidence="2" id="KW-0805">Transcription regulation</keyword>
<reference evidence="7 8" key="1">
    <citation type="journal article" date="2018" name="Int. J. Syst. Evol. Microbiol.">
        <title>Zhouia spongiae sp. nov., isolated from a marine sponge.</title>
        <authorList>
            <person name="Zhuang L."/>
            <person name="Lin B."/>
            <person name="Qin F."/>
            <person name="Luo L."/>
        </authorList>
    </citation>
    <scope>NUCLEOTIDE SEQUENCE [LARGE SCALE GENOMIC DNA]</scope>
    <source>
        <strain evidence="7 8">HN-Y44</strain>
    </source>
</reference>
<sequence>MKQILRVIQLHTNEKKLVKKSINGDRDAQRKLYSLHAPKMLSVCRYYIKDLHYAEDVLIQGFYKVFKNLEMYRGDGSFEGWIRKIMVRECLSHLRSKKDLVLIENDKGHSDDDLVQNDYQQFIDVEEIQQMIDELPKGYKTVFLLFAVEGYSHKEISAQLNISESTSKSQLFKARKMLQDRINELKNQEYEKQLS</sequence>
<name>A0ABY3YMV2_9FLAO</name>
<evidence type="ECO:0000256" key="3">
    <source>
        <dbReference type="ARBA" id="ARBA00023082"/>
    </source>
</evidence>
<dbReference type="EMBL" id="CP094326">
    <property type="protein sequence ID" value="UNY99109.1"/>
    <property type="molecule type" value="Genomic_DNA"/>
</dbReference>
<evidence type="ECO:0000256" key="4">
    <source>
        <dbReference type="ARBA" id="ARBA00023163"/>
    </source>
</evidence>